<keyword evidence="3" id="KW-0808">Transferase</keyword>
<dbReference type="Gene3D" id="3.40.50.2000">
    <property type="entry name" value="Glycogen Phosphorylase B"/>
    <property type="match status" value="2"/>
</dbReference>
<name>A0A357VQ18_9THEO</name>
<evidence type="ECO:0000259" key="2">
    <source>
        <dbReference type="Pfam" id="PF13439"/>
    </source>
</evidence>
<organism evidence="3 4">
    <name type="scientific">Caldanaerobacter subterraneus</name>
    <dbReference type="NCBI Taxonomy" id="911092"/>
    <lineage>
        <taxon>Bacteria</taxon>
        <taxon>Bacillati</taxon>
        <taxon>Bacillota</taxon>
        <taxon>Clostridia</taxon>
        <taxon>Thermoanaerobacterales</taxon>
        <taxon>Thermoanaerobacteraceae</taxon>
        <taxon>Caldanaerobacter</taxon>
    </lineage>
</organism>
<evidence type="ECO:0000313" key="3">
    <source>
        <dbReference type="EMBL" id="HBT50484.1"/>
    </source>
</evidence>
<feature type="domain" description="Glycosyltransferase subfamily 4-like N-terminal" evidence="2">
    <location>
        <begin position="28"/>
        <end position="186"/>
    </location>
</feature>
<dbReference type="AlphaFoldDB" id="A0A357VQ18"/>
<dbReference type="EMBL" id="DOLB01000176">
    <property type="protein sequence ID" value="HBT50484.1"/>
    <property type="molecule type" value="Genomic_DNA"/>
</dbReference>
<reference evidence="3 4" key="1">
    <citation type="journal article" date="2018" name="Nat. Biotechnol.">
        <title>A standardized bacterial taxonomy based on genome phylogeny substantially revises the tree of life.</title>
        <authorList>
            <person name="Parks D.H."/>
            <person name="Chuvochina M."/>
            <person name="Waite D.W."/>
            <person name="Rinke C."/>
            <person name="Skarshewski A."/>
            <person name="Chaumeil P.A."/>
            <person name="Hugenholtz P."/>
        </authorList>
    </citation>
    <scope>NUCLEOTIDE SEQUENCE [LARGE SCALE GENOMIC DNA]</scope>
    <source>
        <strain evidence="3">UBA12544</strain>
    </source>
</reference>
<dbReference type="GO" id="GO:0016757">
    <property type="term" value="F:glycosyltransferase activity"/>
    <property type="evidence" value="ECO:0007669"/>
    <property type="project" value="InterPro"/>
</dbReference>
<dbReference type="SUPFAM" id="SSF53756">
    <property type="entry name" value="UDP-Glycosyltransferase/glycogen phosphorylase"/>
    <property type="match status" value="1"/>
</dbReference>
<gene>
    <name evidence="3" type="ORF">DEA61_12090</name>
</gene>
<evidence type="ECO:0000259" key="1">
    <source>
        <dbReference type="Pfam" id="PF00534"/>
    </source>
</evidence>
<dbReference type="Pfam" id="PF00534">
    <property type="entry name" value="Glycos_transf_1"/>
    <property type="match status" value="1"/>
</dbReference>
<proteinExistence type="predicted"/>
<dbReference type="InterPro" id="IPR028098">
    <property type="entry name" value="Glyco_trans_4-like_N"/>
</dbReference>
<dbReference type="Pfam" id="PF13439">
    <property type="entry name" value="Glyco_transf_4"/>
    <property type="match status" value="1"/>
</dbReference>
<dbReference type="CDD" id="cd03811">
    <property type="entry name" value="GT4_GT28_WabH-like"/>
    <property type="match status" value="1"/>
</dbReference>
<feature type="domain" description="Glycosyl transferase family 1" evidence="1">
    <location>
        <begin position="206"/>
        <end position="352"/>
    </location>
</feature>
<dbReference type="PANTHER" id="PTHR12526:SF630">
    <property type="entry name" value="GLYCOSYLTRANSFERASE"/>
    <property type="match status" value="1"/>
</dbReference>
<dbReference type="InterPro" id="IPR001296">
    <property type="entry name" value="Glyco_trans_1"/>
</dbReference>
<protein>
    <submittedName>
        <fullName evidence="3">Glycosyl transferase</fullName>
    </submittedName>
</protein>
<dbReference type="Proteomes" id="UP000264445">
    <property type="component" value="Unassembled WGS sequence"/>
</dbReference>
<comment type="caution">
    <text evidence="3">The sequence shown here is derived from an EMBL/GenBank/DDBJ whole genome shotgun (WGS) entry which is preliminary data.</text>
</comment>
<sequence>MGPYKSKNNESKLKEFKIALFLPSLRGGGAERVMLNLARGFAEKGYKVDLVLAKAEGPYLSQVPDNIRVIDLKSRRVLYSLPGLIRYLRQERPEALLSALDHANIVALWAKKLSQVPTRVVVSVHSTLSKASTNATSIRARLIPLWVRVFYPGVDAVVAVSKGVADDLIRLTNLPREKVHVIYNPVITPELFTKADEPLDHPWFDPSEPPVVLSVGRLTPAKDYSTLIRAFALVRKEIPARLMILGEGEERPKLEALIKELRLEQDVALPGFVNNPYKYMRHATVFVLSSRWEGFGNVLVEAMALGTPVVSTDCPSGPSEILDGGKHGKLVPVGDPNLMAKAILETLEDRKKDLSKINLTLFSLEYVMNEYAKILISE</sequence>
<evidence type="ECO:0000313" key="4">
    <source>
        <dbReference type="Proteomes" id="UP000264445"/>
    </source>
</evidence>
<accession>A0A357VQ18</accession>
<dbReference type="RefSeq" id="WP_278429649.1">
    <property type="nucleotide sequence ID" value="NZ_DOLB01000176.1"/>
</dbReference>
<dbReference type="PANTHER" id="PTHR12526">
    <property type="entry name" value="GLYCOSYLTRANSFERASE"/>
    <property type="match status" value="1"/>
</dbReference>